<proteinExistence type="predicted"/>
<name>A0A091E9I0_FUKDA</name>
<evidence type="ECO:0000313" key="1">
    <source>
        <dbReference type="EMBL" id="KFO31861.1"/>
    </source>
</evidence>
<sequence length="78" mass="8063">MGPWGCDAGFLGRPVVCLGTRLENSSSEWDISEVMWLCAQEDPVSRVSASALAFAFDAAKLGSPGLCSATSQGAPALD</sequence>
<keyword evidence="2" id="KW-1185">Reference proteome</keyword>
<evidence type="ECO:0000313" key="2">
    <source>
        <dbReference type="Proteomes" id="UP000028990"/>
    </source>
</evidence>
<gene>
    <name evidence="1" type="ORF">H920_06752</name>
</gene>
<dbReference type="EMBL" id="KN122240">
    <property type="protein sequence ID" value="KFO31861.1"/>
    <property type="molecule type" value="Genomic_DNA"/>
</dbReference>
<reference evidence="1 2" key="1">
    <citation type="submission" date="2013-11" db="EMBL/GenBank/DDBJ databases">
        <title>The Damaraland mole rat (Fukomys damarensis) genome and evolution of African mole rats.</title>
        <authorList>
            <person name="Gladyshev V.N."/>
            <person name="Fang X."/>
        </authorList>
    </citation>
    <scope>NUCLEOTIDE SEQUENCE [LARGE SCALE GENOMIC DNA]</scope>
    <source>
        <tissue evidence="1">Liver</tissue>
    </source>
</reference>
<dbReference type="Proteomes" id="UP000028990">
    <property type="component" value="Unassembled WGS sequence"/>
</dbReference>
<accession>A0A091E9I0</accession>
<dbReference type="AlphaFoldDB" id="A0A091E9I0"/>
<organism evidence="1 2">
    <name type="scientific">Fukomys damarensis</name>
    <name type="common">Damaraland mole rat</name>
    <name type="synonym">Cryptomys damarensis</name>
    <dbReference type="NCBI Taxonomy" id="885580"/>
    <lineage>
        <taxon>Eukaryota</taxon>
        <taxon>Metazoa</taxon>
        <taxon>Chordata</taxon>
        <taxon>Craniata</taxon>
        <taxon>Vertebrata</taxon>
        <taxon>Euteleostomi</taxon>
        <taxon>Mammalia</taxon>
        <taxon>Eutheria</taxon>
        <taxon>Euarchontoglires</taxon>
        <taxon>Glires</taxon>
        <taxon>Rodentia</taxon>
        <taxon>Hystricomorpha</taxon>
        <taxon>Bathyergidae</taxon>
        <taxon>Fukomys</taxon>
    </lineage>
</organism>
<protein>
    <submittedName>
        <fullName evidence="1">Uncharacterized protein</fullName>
    </submittedName>
</protein>